<dbReference type="RefSeq" id="WP_023979459.1">
    <property type="nucleotide sequence ID" value="NZ_CBLX010000011.1"/>
</dbReference>
<evidence type="ECO:0000313" key="2">
    <source>
        <dbReference type="Proteomes" id="UP000027583"/>
    </source>
</evidence>
<gene>
    <name evidence="1" type="ORF">ASAP_1676</name>
</gene>
<dbReference type="AlphaFoldDB" id="A0A060QK75"/>
<reference evidence="1 2" key="1">
    <citation type="journal article" date="2014" name="Genome Biol. Evol.">
        <title>Acetic acid bacteria genomes reveal functional traits for adaptation to life in insect guts.</title>
        <authorList>
            <person name="Chouaia B."/>
            <person name="Gaiarsa S."/>
            <person name="Crotti E."/>
            <person name="Comandatore F."/>
            <person name="Degli Esposti M."/>
            <person name="Ricci I."/>
            <person name="Alma A."/>
            <person name="Favia G."/>
            <person name="Bandi C."/>
            <person name="Daffonchio D."/>
        </authorList>
    </citation>
    <scope>NUCLEOTIDE SEQUENCE [LARGE SCALE GENOMIC DNA]</scope>
    <source>
        <strain evidence="1 2">SF2.1</strain>
    </source>
</reference>
<proteinExistence type="predicted"/>
<evidence type="ECO:0000313" key="1">
    <source>
        <dbReference type="EMBL" id="CDG39721.1"/>
    </source>
</evidence>
<sequence length="62" mass="6893">MSDYEQAARDLKAATDEVRRFAETSTTELRNLGKVTEETRASADKALAEMNGLSSRLTDLEQ</sequence>
<comment type="caution">
    <text evidence="1">The sequence shown here is derived from an EMBL/GenBank/DDBJ whole genome shotgun (WGS) entry which is preliminary data.</text>
</comment>
<dbReference type="EMBL" id="CBLX010000011">
    <property type="protein sequence ID" value="CDG39721.1"/>
    <property type="molecule type" value="Genomic_DNA"/>
</dbReference>
<protein>
    <submittedName>
        <fullName evidence="1">Methyl-accepting chemotaxis protein</fullName>
    </submittedName>
</protein>
<organism evidence="1 2">
    <name type="scientific">Asaia bogorensis</name>
    <dbReference type="NCBI Taxonomy" id="91915"/>
    <lineage>
        <taxon>Bacteria</taxon>
        <taxon>Pseudomonadati</taxon>
        <taxon>Pseudomonadota</taxon>
        <taxon>Alphaproteobacteria</taxon>
        <taxon>Acetobacterales</taxon>
        <taxon>Acetobacteraceae</taxon>
        <taxon>Asaia</taxon>
    </lineage>
</organism>
<name>A0A060QK75_9PROT</name>
<reference evidence="1 2" key="2">
    <citation type="journal article" date="2014" name="PLoS ONE">
        <title>Evolution of mitochondria reconstructed from the energy metabolism of living bacteria.</title>
        <authorList>
            <person name="Degli Esposti M."/>
            <person name="Chouaia B."/>
            <person name="Comandatore F."/>
            <person name="Crotti E."/>
            <person name="Sassera D."/>
            <person name="Lievens P.M."/>
            <person name="Daffonchio D."/>
            <person name="Bandi C."/>
        </authorList>
    </citation>
    <scope>NUCLEOTIDE SEQUENCE [LARGE SCALE GENOMIC DNA]</scope>
    <source>
        <strain evidence="1 2">SF2.1</strain>
    </source>
</reference>
<dbReference type="Proteomes" id="UP000027583">
    <property type="component" value="Unassembled WGS sequence"/>
</dbReference>
<accession>A0A060QK75</accession>